<proteinExistence type="inferred from homology"/>
<dbReference type="SUPFAM" id="SSF56655">
    <property type="entry name" value="Carbohydrate phosphatase"/>
    <property type="match status" value="1"/>
</dbReference>
<comment type="cofactor">
    <cofactor evidence="1 7">
        <name>Mg(2+)</name>
        <dbReference type="ChEBI" id="CHEBI:18420"/>
    </cofactor>
</comment>
<dbReference type="InterPro" id="IPR000760">
    <property type="entry name" value="Inositol_monophosphatase-like"/>
</dbReference>
<dbReference type="Gene3D" id="3.30.540.10">
    <property type="entry name" value="Fructose-1,6-Bisphosphatase, subunit A, domain 1"/>
    <property type="match status" value="1"/>
</dbReference>
<evidence type="ECO:0000256" key="3">
    <source>
        <dbReference type="ARBA" id="ARBA00009759"/>
    </source>
</evidence>
<dbReference type="PANTHER" id="PTHR20854">
    <property type="entry name" value="INOSITOL MONOPHOSPHATASE"/>
    <property type="match status" value="1"/>
</dbReference>
<gene>
    <name evidence="9" type="primary">LOC107074432</name>
</gene>
<dbReference type="PRINTS" id="PR00378">
    <property type="entry name" value="LIIMPHPHTASE"/>
</dbReference>
<comment type="pathway">
    <text evidence="2 7">Polyol metabolism; myo-inositol biosynthesis; myo-inositol from D-glucose 6-phosphate: step 2/2.</text>
</comment>
<organism evidence="8 9">
    <name type="scientific">Polistes dominula</name>
    <name type="common">European paper wasp</name>
    <name type="synonym">Vespa dominula</name>
    <dbReference type="NCBI Taxonomy" id="743375"/>
    <lineage>
        <taxon>Eukaryota</taxon>
        <taxon>Metazoa</taxon>
        <taxon>Ecdysozoa</taxon>
        <taxon>Arthropoda</taxon>
        <taxon>Hexapoda</taxon>
        <taxon>Insecta</taxon>
        <taxon>Pterygota</taxon>
        <taxon>Neoptera</taxon>
        <taxon>Endopterygota</taxon>
        <taxon>Hymenoptera</taxon>
        <taxon>Apocrita</taxon>
        <taxon>Aculeata</taxon>
        <taxon>Vespoidea</taxon>
        <taxon>Vespidae</taxon>
        <taxon>Polistinae</taxon>
        <taxon>Polistini</taxon>
        <taxon>Polistes</taxon>
    </lineage>
</organism>
<keyword evidence="4 7" id="KW-0479">Metal-binding</keyword>
<comment type="similarity">
    <text evidence="3 7">Belongs to the inositol monophosphatase superfamily.</text>
</comment>
<dbReference type="RefSeq" id="XP_015191348.1">
    <property type="nucleotide sequence ID" value="XM_015335862.1"/>
</dbReference>
<dbReference type="InterPro" id="IPR020550">
    <property type="entry name" value="Inositol_monophosphatase_CS"/>
</dbReference>
<comment type="catalytic activity">
    <reaction evidence="7">
        <text>a myo-inositol phosphate + H2O = myo-inositol + phosphate</text>
        <dbReference type="Rhea" id="RHEA:24056"/>
        <dbReference type="ChEBI" id="CHEBI:15377"/>
        <dbReference type="ChEBI" id="CHEBI:17268"/>
        <dbReference type="ChEBI" id="CHEBI:43474"/>
        <dbReference type="ChEBI" id="CHEBI:84139"/>
        <dbReference type="EC" id="3.1.3.25"/>
    </reaction>
</comment>
<dbReference type="CDD" id="cd01639">
    <property type="entry name" value="IMPase"/>
    <property type="match status" value="1"/>
</dbReference>
<dbReference type="PROSITE" id="PS00630">
    <property type="entry name" value="IMP_2"/>
    <property type="match status" value="1"/>
</dbReference>
<protein>
    <recommendedName>
        <fullName evidence="7">Inositol-1-monophosphatase</fullName>
        <ecNumber evidence="7">3.1.3.25</ecNumber>
    </recommendedName>
</protein>
<evidence type="ECO:0000256" key="4">
    <source>
        <dbReference type="ARBA" id="ARBA00022723"/>
    </source>
</evidence>
<evidence type="ECO:0000313" key="9">
    <source>
        <dbReference type="RefSeq" id="XP_015191348.1"/>
    </source>
</evidence>
<dbReference type="PROSITE" id="PS00629">
    <property type="entry name" value="IMP_1"/>
    <property type="match status" value="1"/>
</dbReference>
<keyword evidence="8" id="KW-1185">Reference proteome</keyword>
<accession>A0ABM1JFW0</accession>
<keyword evidence="6 7" id="KW-0460">Magnesium</keyword>
<sequence>MAGRQIEDEYYEIALKLVQESAKILKGAINGSKNINEKQGDWDLVTEFDKKIEDIIINKLKSIYPTHRFIAEESTGQKLPELTNDPTWIIDPIDGTLNFIHGFPHTCVVVGLAIQKEMVLGIVCNPIHDQLFTARKGQGAYLNGKRIQVSQVQDISKALLCIEPGFIKIDYLKEITVERVKAVASIAQGIRTLGVAALTLCYVALGIVEGYYIEGPGISTWDIAAASLIITEAGGIVVDRVTGEKIDIMKPRAIGACNKKIAKEFVRIIREADEKVSLRNKS</sequence>
<name>A0ABM1JFW0_POLDO</name>
<dbReference type="InterPro" id="IPR020583">
    <property type="entry name" value="Inositol_monoP_metal-BS"/>
</dbReference>
<dbReference type="Gene3D" id="3.40.190.80">
    <property type="match status" value="1"/>
</dbReference>
<dbReference type="GeneID" id="107074432"/>
<keyword evidence="5 7" id="KW-0378">Hydrolase</keyword>
<evidence type="ECO:0000313" key="8">
    <source>
        <dbReference type="Proteomes" id="UP000694924"/>
    </source>
</evidence>
<evidence type="ECO:0000256" key="2">
    <source>
        <dbReference type="ARBA" id="ARBA00005152"/>
    </source>
</evidence>
<dbReference type="Pfam" id="PF00459">
    <property type="entry name" value="Inositol_P"/>
    <property type="match status" value="1"/>
</dbReference>
<reference evidence="9" key="1">
    <citation type="submission" date="2025-08" db="UniProtKB">
        <authorList>
            <consortium name="RefSeq"/>
        </authorList>
    </citation>
    <scope>IDENTIFICATION</scope>
    <source>
        <tissue evidence="9">Whole body</tissue>
    </source>
</reference>
<dbReference type="PANTHER" id="PTHR20854:SF25">
    <property type="entry name" value="INOSITOL-1-MONOPHOSPHATASE"/>
    <property type="match status" value="1"/>
</dbReference>
<dbReference type="InterPro" id="IPR033942">
    <property type="entry name" value="IMPase"/>
</dbReference>
<dbReference type="EC" id="3.1.3.25" evidence="7"/>
<dbReference type="InterPro" id="IPR020552">
    <property type="entry name" value="Inositol_monoPase_Li-sen"/>
</dbReference>
<evidence type="ECO:0000256" key="1">
    <source>
        <dbReference type="ARBA" id="ARBA00001946"/>
    </source>
</evidence>
<dbReference type="Proteomes" id="UP000694924">
    <property type="component" value="Unplaced"/>
</dbReference>
<evidence type="ECO:0000256" key="5">
    <source>
        <dbReference type="ARBA" id="ARBA00022801"/>
    </source>
</evidence>
<evidence type="ECO:0000256" key="7">
    <source>
        <dbReference type="RuleBase" id="RU364068"/>
    </source>
</evidence>
<dbReference type="PRINTS" id="PR00377">
    <property type="entry name" value="IMPHPHTASES"/>
</dbReference>
<evidence type="ECO:0000256" key="6">
    <source>
        <dbReference type="ARBA" id="ARBA00022842"/>
    </source>
</evidence>